<accession>A0A812WWG2</accession>
<organism evidence="2 3">
    <name type="scientific">Symbiodinium pilosum</name>
    <name type="common">Dinoflagellate</name>
    <dbReference type="NCBI Taxonomy" id="2952"/>
    <lineage>
        <taxon>Eukaryota</taxon>
        <taxon>Sar</taxon>
        <taxon>Alveolata</taxon>
        <taxon>Dinophyceae</taxon>
        <taxon>Suessiales</taxon>
        <taxon>Symbiodiniaceae</taxon>
        <taxon>Symbiodinium</taxon>
    </lineage>
</organism>
<reference evidence="2" key="1">
    <citation type="submission" date="2021-02" db="EMBL/GenBank/DDBJ databases">
        <authorList>
            <person name="Dougan E. K."/>
            <person name="Rhodes N."/>
            <person name="Thang M."/>
            <person name="Chan C."/>
        </authorList>
    </citation>
    <scope>NUCLEOTIDE SEQUENCE</scope>
</reference>
<protein>
    <submittedName>
        <fullName evidence="2">ANK2 protein</fullName>
    </submittedName>
</protein>
<dbReference type="InterPro" id="IPR002110">
    <property type="entry name" value="Ankyrin_rpt"/>
</dbReference>
<keyword evidence="1" id="KW-0040">ANK repeat</keyword>
<keyword evidence="3" id="KW-1185">Reference proteome</keyword>
<dbReference type="Proteomes" id="UP000649617">
    <property type="component" value="Unassembled WGS sequence"/>
</dbReference>
<proteinExistence type="predicted"/>
<dbReference type="EMBL" id="CAJNIZ010044435">
    <property type="protein sequence ID" value="CAE7688766.1"/>
    <property type="molecule type" value="Genomic_DNA"/>
</dbReference>
<dbReference type="SUPFAM" id="SSF48403">
    <property type="entry name" value="Ankyrin repeat"/>
    <property type="match status" value="1"/>
</dbReference>
<dbReference type="AlphaFoldDB" id="A0A812WWG2"/>
<feature type="non-terminal residue" evidence="2">
    <location>
        <position position="1"/>
    </location>
</feature>
<dbReference type="PROSITE" id="PS50297">
    <property type="entry name" value="ANK_REP_REGION"/>
    <property type="match status" value="1"/>
</dbReference>
<comment type="caution">
    <text evidence="2">The sequence shown here is derived from an EMBL/GenBank/DDBJ whole genome shotgun (WGS) entry which is preliminary data.</text>
</comment>
<dbReference type="InterPro" id="IPR036770">
    <property type="entry name" value="Ankyrin_rpt-contain_sf"/>
</dbReference>
<evidence type="ECO:0000313" key="3">
    <source>
        <dbReference type="Proteomes" id="UP000649617"/>
    </source>
</evidence>
<dbReference type="OrthoDB" id="426293at2759"/>
<name>A0A812WWG2_SYMPI</name>
<dbReference type="Gene3D" id="1.25.40.20">
    <property type="entry name" value="Ankyrin repeat-containing domain"/>
    <property type="match status" value="1"/>
</dbReference>
<feature type="repeat" description="ANK" evidence="1">
    <location>
        <begin position="28"/>
        <end position="60"/>
    </location>
</feature>
<evidence type="ECO:0000313" key="2">
    <source>
        <dbReference type="EMBL" id="CAE7688766.1"/>
    </source>
</evidence>
<sequence length="84" mass="9924">MSPKKIARKYYLYFSIEPAVLVAMRDVDGKVLLHYAAYFGLFKDVEWLLEKGAQVDVYDQMSIQDFRFTIMDPPKQDLWAQIQE</sequence>
<dbReference type="PROSITE" id="PS50088">
    <property type="entry name" value="ANK_REPEAT"/>
    <property type="match status" value="1"/>
</dbReference>
<evidence type="ECO:0000256" key="1">
    <source>
        <dbReference type="PROSITE-ProRule" id="PRU00023"/>
    </source>
</evidence>
<gene>
    <name evidence="2" type="primary">ANK2</name>
    <name evidence="2" type="ORF">SPIL2461_LOCUS19278</name>
</gene>